<dbReference type="AlphaFoldDB" id="A9VVJ5"/>
<feature type="domain" description="Phosphoadenosine phosphosulphate reductase" evidence="1">
    <location>
        <begin position="152"/>
        <end position="264"/>
    </location>
</feature>
<dbReference type="InterPro" id="IPR050128">
    <property type="entry name" value="Sulfate_adenylyltrnsfr_sub2"/>
</dbReference>
<dbReference type="SUPFAM" id="SSF52402">
    <property type="entry name" value="Adenine nucleotide alpha hydrolases-like"/>
    <property type="match status" value="1"/>
</dbReference>
<dbReference type="PANTHER" id="PTHR43196:SF2">
    <property type="entry name" value="PHOSPHOADENOSINE PHOSPHOSULFATE REDUCTASE"/>
    <property type="match status" value="1"/>
</dbReference>
<reference evidence="2 3" key="1">
    <citation type="journal article" date="2008" name="Chem. Biol. Interact.">
        <title>Extending the Bacillus cereus group genomics to putative food-borne pathogens of different toxicity.</title>
        <authorList>
            <person name="Lapidus A."/>
            <person name="Goltsman E."/>
            <person name="Auger S."/>
            <person name="Galleron N."/>
            <person name="Segurens B."/>
            <person name="Dossat C."/>
            <person name="Land M.L."/>
            <person name="Broussolle V."/>
            <person name="Brillard J."/>
            <person name="Guinebretiere M.H."/>
            <person name="Sanchis V."/>
            <person name="Nguen-The C."/>
            <person name="Lereclus D."/>
            <person name="Richardson P."/>
            <person name="Wincker P."/>
            <person name="Weissenbach J."/>
            <person name="Ehrlich S.D."/>
            <person name="Sorokin A."/>
        </authorList>
    </citation>
    <scope>NUCLEOTIDE SEQUENCE [LARGE SCALE GENOMIC DNA]</scope>
    <source>
        <strain evidence="3">KBAB4</strain>
        <plasmid evidence="2 3">pBWB403</plasmid>
    </source>
</reference>
<keyword evidence="2" id="KW-0614">Plasmid</keyword>
<dbReference type="Pfam" id="PF01507">
    <property type="entry name" value="PAPS_reduct"/>
    <property type="match status" value="2"/>
</dbReference>
<dbReference type="InterPro" id="IPR014729">
    <property type="entry name" value="Rossmann-like_a/b/a_fold"/>
</dbReference>
<gene>
    <name evidence="2" type="ordered locus">BcerKBAB4_5316</name>
</gene>
<name>A9VVJ5_BACMK</name>
<evidence type="ECO:0000259" key="1">
    <source>
        <dbReference type="Pfam" id="PF01507"/>
    </source>
</evidence>
<protein>
    <submittedName>
        <fullName evidence="2">Phosphoadenosine phosphosulfate reductase</fullName>
    </submittedName>
</protein>
<dbReference type="PANTHER" id="PTHR43196">
    <property type="entry name" value="SULFATE ADENYLYLTRANSFERASE SUBUNIT 2"/>
    <property type="match status" value="1"/>
</dbReference>
<feature type="domain" description="Phosphoadenosine phosphosulphate reductase" evidence="1">
    <location>
        <begin position="26"/>
        <end position="98"/>
    </location>
</feature>
<dbReference type="EMBL" id="CP000906">
    <property type="protein sequence ID" value="ABY46810.1"/>
    <property type="molecule type" value="Genomic_DNA"/>
</dbReference>
<evidence type="ECO:0000313" key="2">
    <source>
        <dbReference type="EMBL" id="ABY46810.1"/>
    </source>
</evidence>
<dbReference type="GO" id="GO:0003824">
    <property type="term" value="F:catalytic activity"/>
    <property type="evidence" value="ECO:0007669"/>
    <property type="project" value="InterPro"/>
</dbReference>
<evidence type="ECO:0000313" key="3">
    <source>
        <dbReference type="Proteomes" id="UP000002154"/>
    </source>
</evidence>
<dbReference type="KEGG" id="bwe:BcerKBAB4_5316"/>
<dbReference type="Proteomes" id="UP000002154">
    <property type="component" value="Plasmid pBWB403"/>
</dbReference>
<geneLocation type="plasmid" evidence="2 3">
    <name>pBWB403</name>
</geneLocation>
<proteinExistence type="predicted"/>
<organism evidence="2 3">
    <name type="scientific">Bacillus mycoides (strain KBAB4)</name>
    <name type="common">Bacillus weihenstephanensis</name>
    <dbReference type="NCBI Taxonomy" id="315730"/>
    <lineage>
        <taxon>Bacteria</taxon>
        <taxon>Bacillati</taxon>
        <taxon>Bacillota</taxon>
        <taxon>Bacilli</taxon>
        <taxon>Bacillales</taxon>
        <taxon>Bacillaceae</taxon>
        <taxon>Bacillus</taxon>
        <taxon>Bacillus cereus group</taxon>
    </lineage>
</organism>
<sequence>MLNLEMAIEDALFRIKREYKRTNGKIYLSFSGGKDSTILAELIKMADLPTKIPFVFADTRIELDATVRHVKNYPYDNIHILKPRKPFGQILKEYGKPTMGKTKSELMGTYQRNIDAPLSKARTRQLISGEAEKAGEKQGYRSQVALSIKQFHMLHPDLEYKVANMCCQYMKKFPFYDFAKEHDMNGAFTGVRTAEGGQRALAYKSCVMLKSIGKGKNKRDYLMSMPIIDWSDEICEEFIEKYNVKLSDAYEVYGADRTGCIGCPFSRNLSKDLKILFDHEPLKYKASMKWLGDVYLDQGIECPWDEEYTKKLEERKIVNEKRRQEMIDKFSHTFNPNVRKVF</sequence>
<dbReference type="HOGENOM" id="CLU_836040_0_0_9"/>
<dbReference type="InterPro" id="IPR002500">
    <property type="entry name" value="PAPS_reduct_dom"/>
</dbReference>
<accession>A9VVJ5</accession>
<dbReference type="Gene3D" id="3.40.50.620">
    <property type="entry name" value="HUPs"/>
    <property type="match status" value="1"/>
</dbReference>